<dbReference type="CDD" id="cd04881">
    <property type="entry name" value="ACT_HSDH-Hom"/>
    <property type="match status" value="1"/>
</dbReference>
<evidence type="ECO:0000256" key="7">
    <source>
        <dbReference type="ARBA" id="ARBA00022697"/>
    </source>
</evidence>
<dbReference type="EMBL" id="LN734822">
    <property type="protein sequence ID" value="CEL25751.1"/>
    <property type="molecule type" value="Genomic_DNA"/>
</dbReference>
<dbReference type="STRING" id="2162.BRM9_0260"/>
<keyword evidence="6" id="KW-0028">Amino-acid biosynthesis</keyword>
<dbReference type="Pfam" id="PF03447">
    <property type="entry name" value="NAD_binding_3"/>
    <property type="match status" value="1"/>
</dbReference>
<accession>A0A089ZUQ4</accession>
<name>A0A089ZUQ4_METFO</name>
<reference evidence="12" key="1">
    <citation type="submission" date="2013-12" db="EMBL/GenBank/DDBJ databases">
        <title>The complete genome sequence of Methanobacterium sp. BRM9.</title>
        <authorList>
            <consortium name="Pastoral Greenhouse Gas Research Consortium"/>
            <person name="Kelly W.J."/>
            <person name="Leahy S.C."/>
            <person name="Perry R."/>
            <person name="Li D."/>
            <person name="Altermann E."/>
            <person name="Lambie S.C."/>
            <person name="Attwood G.T."/>
        </authorList>
    </citation>
    <scope>NUCLEOTIDE SEQUENCE [LARGE SCALE GENOMIC DNA]</scope>
    <source>
        <strain evidence="12">BRM9</strain>
    </source>
</reference>
<gene>
    <name evidence="12" type="primary">hom1</name>
    <name evidence="13" type="synonym">hom3</name>
    <name evidence="12" type="ORF">BRM9_0260</name>
    <name evidence="13" type="ORF">MB9_2136</name>
</gene>
<evidence type="ECO:0000256" key="4">
    <source>
        <dbReference type="ARBA" id="ARBA00013213"/>
    </source>
</evidence>
<evidence type="ECO:0000313" key="15">
    <source>
        <dbReference type="Proteomes" id="UP000062768"/>
    </source>
</evidence>
<reference evidence="13" key="2">
    <citation type="submission" date="2014-09" db="EMBL/GenBank/DDBJ databases">
        <authorList>
            <person name="Bishop-Lilly K.A."/>
            <person name="Broomall S.M."/>
            <person name="Chain P.S."/>
            <person name="Chertkov O."/>
            <person name="Coyne S.R."/>
            <person name="Daligault H.E."/>
            <person name="Davenport K.W."/>
            <person name="Erkkila T."/>
            <person name="Frey K.G."/>
            <person name="Gibbons H.S."/>
            <person name="Gu W."/>
            <person name="Jaissle J."/>
            <person name="Johnson S.L."/>
            <person name="Koroleva G.I."/>
            <person name="Ladner J.T."/>
            <person name="Lo C.-C."/>
            <person name="Minogue T.D."/>
            <person name="Munk C."/>
            <person name="Palacios G.F."/>
            <person name="Redden C.L."/>
            <person name="Rosenzweig C.N."/>
            <person name="Scholz M.B."/>
            <person name="Teshima H."/>
            <person name="Xu Y."/>
        </authorList>
    </citation>
    <scope>NUCLEOTIDE SEQUENCE</scope>
    <source>
        <strain evidence="13">Mb9</strain>
    </source>
</reference>
<evidence type="ECO:0000313" key="12">
    <source>
        <dbReference type="EMBL" id="AIS31089.1"/>
    </source>
</evidence>
<evidence type="ECO:0000256" key="8">
    <source>
        <dbReference type="ARBA" id="ARBA00022857"/>
    </source>
</evidence>
<dbReference type="PIRSF" id="PIRSF000098">
    <property type="entry name" value="Homoser_dehydrog"/>
    <property type="match status" value="1"/>
</dbReference>
<dbReference type="InterPro" id="IPR016204">
    <property type="entry name" value="HDH"/>
</dbReference>
<sequence length="435" mass="47338">MQQEVFLMKETVNIGLIGFGTIGSGVVATLNQNLPLLENKVNKKVNLKRIVDLDITTDRGVEVQPGVLSTSVDDILEDEEIDIVIELVGGYQPALSFILKAMENGKHVVTANKALLAKHWDEIITSAQENNVRVSFEASVGGGIPLLAPVNDGLAANNIETIYGIINGTANYILTKMAAEGLDFDTVLKEAQEMGYAEADPTFDIEGHDTAQKLIILSILGFGVYVEQEKFHVEGITRITPDDIQFARDELGSVVKLLAIAKIEDSELEIRVHPTLVPETHLLASVNDVFNAVYLEGDVVGPVLMYGAGAGMMPTASAVVADCLDIMQDMEKPVAYGPRETRVEKVKDISDVQSKYYLRITALDQPGVLHSISGVLSDLDISIESVSQKKAAEGEAVPIFMVTHQALEKNVQEAIKLIDQMEFVKADTNLIRLLE</sequence>
<dbReference type="Gene3D" id="3.30.360.10">
    <property type="entry name" value="Dihydrodipicolinate Reductase, domain 2"/>
    <property type="match status" value="1"/>
</dbReference>
<dbReference type="InterPro" id="IPR045865">
    <property type="entry name" value="ACT-like_dom_sf"/>
</dbReference>
<evidence type="ECO:0000256" key="2">
    <source>
        <dbReference type="ARBA" id="ARBA00005062"/>
    </source>
</evidence>
<comment type="pathway">
    <text evidence="2">Amino-acid biosynthesis; L-methionine biosynthesis via de novo pathway; L-homoserine from L-aspartate: step 3/3.</text>
</comment>
<dbReference type="PANTHER" id="PTHR43331">
    <property type="entry name" value="HOMOSERINE DEHYDROGENASE"/>
    <property type="match status" value="1"/>
</dbReference>
<dbReference type="UniPathway" id="UPA00051">
    <property type="reaction ID" value="UER00465"/>
</dbReference>
<dbReference type="SUPFAM" id="SSF55021">
    <property type="entry name" value="ACT-like"/>
    <property type="match status" value="1"/>
</dbReference>
<dbReference type="GO" id="GO:0009086">
    <property type="term" value="P:methionine biosynthetic process"/>
    <property type="evidence" value="ECO:0007669"/>
    <property type="project" value="UniProtKB-KW"/>
</dbReference>
<dbReference type="Gene3D" id="3.40.50.720">
    <property type="entry name" value="NAD(P)-binding Rossmann-like Domain"/>
    <property type="match status" value="1"/>
</dbReference>
<dbReference type="AlphaFoldDB" id="A0A089ZUQ4"/>
<dbReference type="FunFam" id="3.30.70.260:FF:000030">
    <property type="entry name" value="Homoserine dehydrogenase"/>
    <property type="match status" value="1"/>
</dbReference>
<dbReference type="Proteomes" id="UP000062768">
    <property type="component" value="Chromosome I"/>
</dbReference>
<evidence type="ECO:0000256" key="9">
    <source>
        <dbReference type="ARBA" id="ARBA00023002"/>
    </source>
</evidence>
<dbReference type="GO" id="GO:0004412">
    <property type="term" value="F:homoserine dehydrogenase activity"/>
    <property type="evidence" value="ECO:0007669"/>
    <property type="project" value="UniProtKB-EC"/>
</dbReference>
<dbReference type="InterPro" id="IPR036291">
    <property type="entry name" value="NAD(P)-bd_dom_sf"/>
</dbReference>
<dbReference type="PATRIC" id="fig|2162.10.peg.2206"/>
<dbReference type="SUPFAM" id="SSF51735">
    <property type="entry name" value="NAD(P)-binding Rossmann-fold domains"/>
    <property type="match status" value="1"/>
</dbReference>
<evidence type="ECO:0000256" key="6">
    <source>
        <dbReference type="ARBA" id="ARBA00022605"/>
    </source>
</evidence>
<dbReference type="Pfam" id="PF00742">
    <property type="entry name" value="Homoserine_dh"/>
    <property type="match status" value="1"/>
</dbReference>
<evidence type="ECO:0000313" key="13">
    <source>
        <dbReference type="EMBL" id="CEL25751.1"/>
    </source>
</evidence>
<dbReference type="Proteomes" id="UP000029661">
    <property type="component" value="Chromosome"/>
</dbReference>
<proteinExistence type="inferred from homology"/>
<dbReference type="NCBIfam" id="NF004976">
    <property type="entry name" value="PRK06349.1"/>
    <property type="match status" value="1"/>
</dbReference>
<dbReference type="PANTHER" id="PTHR43331:SF1">
    <property type="entry name" value="HOMOSERINE DEHYDROGENASE"/>
    <property type="match status" value="1"/>
</dbReference>
<evidence type="ECO:0000256" key="3">
    <source>
        <dbReference type="ARBA" id="ARBA00006753"/>
    </source>
</evidence>
<dbReference type="PROSITE" id="PS01042">
    <property type="entry name" value="HOMOSER_DHGENASE"/>
    <property type="match status" value="1"/>
</dbReference>
<dbReference type="GeneID" id="26740369"/>
<dbReference type="EMBL" id="CP006933">
    <property type="protein sequence ID" value="AIS31089.1"/>
    <property type="molecule type" value="Genomic_DNA"/>
</dbReference>
<dbReference type="EC" id="1.1.1.3" evidence="4"/>
<evidence type="ECO:0000259" key="11">
    <source>
        <dbReference type="PROSITE" id="PS51671"/>
    </source>
</evidence>
<dbReference type="InterPro" id="IPR019811">
    <property type="entry name" value="HDH_CS"/>
</dbReference>
<dbReference type="PROSITE" id="PS51671">
    <property type="entry name" value="ACT"/>
    <property type="match status" value="1"/>
</dbReference>
<feature type="domain" description="ACT" evidence="11">
    <location>
        <begin position="357"/>
        <end position="432"/>
    </location>
</feature>
<dbReference type="InterPro" id="IPR001342">
    <property type="entry name" value="HDH_cat"/>
</dbReference>
<protein>
    <recommendedName>
        <fullName evidence="5">Homoserine dehydrogenase</fullName>
        <ecNumber evidence="4">1.1.1.3</ecNumber>
    </recommendedName>
</protein>
<evidence type="ECO:0000256" key="5">
    <source>
        <dbReference type="ARBA" id="ARBA00013376"/>
    </source>
</evidence>
<dbReference type="RefSeq" id="WP_331437019.1">
    <property type="nucleotide sequence ID" value="NZ_CP006933.1"/>
</dbReference>
<evidence type="ECO:0000256" key="1">
    <source>
        <dbReference type="ARBA" id="ARBA00005056"/>
    </source>
</evidence>
<dbReference type="FunFam" id="3.30.360.10:FF:000005">
    <property type="entry name" value="Homoserine dehydrogenase"/>
    <property type="match status" value="1"/>
</dbReference>
<dbReference type="KEGG" id="mfc:BRM9_0260"/>
<comment type="similarity">
    <text evidence="3">Belongs to the homoserine dehydrogenase family.</text>
</comment>
<dbReference type="UniPathway" id="UPA00050">
    <property type="reaction ID" value="UER00063"/>
</dbReference>
<dbReference type="Pfam" id="PF01842">
    <property type="entry name" value="ACT"/>
    <property type="match status" value="1"/>
</dbReference>
<evidence type="ECO:0000256" key="10">
    <source>
        <dbReference type="ARBA" id="ARBA00023167"/>
    </source>
</evidence>
<dbReference type="GO" id="GO:0050661">
    <property type="term" value="F:NADP binding"/>
    <property type="evidence" value="ECO:0007669"/>
    <property type="project" value="InterPro"/>
</dbReference>
<keyword evidence="8" id="KW-0521">NADP</keyword>
<keyword evidence="10" id="KW-0486">Methionine biosynthesis</keyword>
<dbReference type="Gene3D" id="3.30.70.260">
    <property type="match status" value="1"/>
</dbReference>
<dbReference type="SUPFAM" id="SSF55347">
    <property type="entry name" value="Glyceraldehyde-3-phosphate dehydrogenase-like, C-terminal domain"/>
    <property type="match status" value="1"/>
</dbReference>
<dbReference type="InterPro" id="IPR002912">
    <property type="entry name" value="ACT_dom"/>
</dbReference>
<keyword evidence="9 13" id="KW-0560">Oxidoreductase</keyword>
<keyword evidence="7" id="KW-0791">Threonine biosynthesis</keyword>
<dbReference type="GO" id="GO:0009088">
    <property type="term" value="P:threonine biosynthetic process"/>
    <property type="evidence" value="ECO:0007669"/>
    <property type="project" value="UniProtKB-UniPathway"/>
</dbReference>
<keyword evidence="15" id="KW-1185">Reference proteome</keyword>
<evidence type="ECO:0000313" key="14">
    <source>
        <dbReference type="Proteomes" id="UP000029661"/>
    </source>
</evidence>
<comment type="pathway">
    <text evidence="1">Amino-acid biosynthesis; L-threonine biosynthesis; L-threonine from L-aspartate: step 3/5.</text>
</comment>
<dbReference type="InterPro" id="IPR005106">
    <property type="entry name" value="Asp/hSer_DH_NAD-bd"/>
</dbReference>
<organism evidence="12 14">
    <name type="scientific">Methanobacterium formicicum</name>
    <dbReference type="NCBI Taxonomy" id="2162"/>
    <lineage>
        <taxon>Archaea</taxon>
        <taxon>Methanobacteriati</taxon>
        <taxon>Methanobacteriota</taxon>
        <taxon>Methanomada group</taxon>
        <taxon>Methanobacteria</taxon>
        <taxon>Methanobacteriales</taxon>
        <taxon>Methanobacteriaceae</taxon>
        <taxon>Methanobacterium</taxon>
    </lineage>
</organism>